<evidence type="ECO:0000313" key="4">
    <source>
        <dbReference type="Proteomes" id="UP001265315"/>
    </source>
</evidence>
<keyword evidence="1" id="KW-1133">Transmembrane helix</keyword>
<evidence type="ECO:0000313" key="3">
    <source>
        <dbReference type="EMBL" id="MDR6704825.1"/>
    </source>
</evidence>
<feature type="transmembrane region" description="Helical" evidence="1">
    <location>
        <begin position="85"/>
        <end position="106"/>
    </location>
</feature>
<dbReference type="GO" id="GO:0016020">
    <property type="term" value="C:membrane"/>
    <property type="evidence" value="ECO:0007669"/>
    <property type="project" value="InterPro"/>
</dbReference>
<keyword evidence="1" id="KW-0472">Membrane</keyword>
<evidence type="ECO:0000259" key="2">
    <source>
        <dbReference type="Pfam" id="PF00892"/>
    </source>
</evidence>
<dbReference type="PANTHER" id="PTHR22911:SF135">
    <property type="entry name" value="BLR4310 PROTEIN"/>
    <property type="match status" value="1"/>
</dbReference>
<organism evidence="3 4">
    <name type="scientific">Agrobacterium tumefaciens</name>
    <dbReference type="NCBI Taxonomy" id="358"/>
    <lineage>
        <taxon>Bacteria</taxon>
        <taxon>Pseudomonadati</taxon>
        <taxon>Pseudomonadota</taxon>
        <taxon>Alphaproteobacteria</taxon>
        <taxon>Hyphomicrobiales</taxon>
        <taxon>Rhizobiaceae</taxon>
        <taxon>Rhizobium/Agrobacterium group</taxon>
        <taxon>Agrobacterium</taxon>
        <taxon>Agrobacterium tumefaciens complex</taxon>
    </lineage>
</organism>
<name>A0AAW8M1B0_AGRTU</name>
<feature type="transmembrane region" description="Helical" evidence="1">
    <location>
        <begin position="260"/>
        <end position="277"/>
    </location>
</feature>
<feature type="transmembrane region" description="Helical" evidence="1">
    <location>
        <begin position="197"/>
        <end position="216"/>
    </location>
</feature>
<dbReference type="Proteomes" id="UP001265315">
    <property type="component" value="Unassembled WGS sequence"/>
</dbReference>
<feature type="transmembrane region" description="Helical" evidence="1">
    <location>
        <begin position="140"/>
        <end position="160"/>
    </location>
</feature>
<dbReference type="Pfam" id="PF00892">
    <property type="entry name" value="EamA"/>
    <property type="match status" value="2"/>
</dbReference>
<feature type="transmembrane region" description="Helical" evidence="1">
    <location>
        <begin position="112"/>
        <end position="133"/>
    </location>
</feature>
<gene>
    <name evidence="3" type="ORF">J2W61_004700</name>
</gene>
<keyword evidence="1" id="KW-0812">Transmembrane</keyword>
<feature type="transmembrane region" description="Helical" evidence="1">
    <location>
        <begin position="55"/>
        <end position="73"/>
    </location>
</feature>
<sequence>MDASVSEDRMDAGEGPLRHKERWLYGALLITASTLMWSSAGSFVRALDLDVWTMVAWRSLFACLSLVPLAFMLRGRALLQLRRSVGTGGAVAIPVMAVAMFSYVAALKLTSVANVMVVYATVPFLAAGLAFLLLSERPGLRALCAAGVAFLGVIIMAGSATAATDIAGNGFALLMTMGFAASVVIARRWTSYDATLVTGLASGLCALACFAVASALLPTLPVPSLPQFGILFLFSLATQSLSYLFFLLGSRHVPSAEAGLIALLDVVLGPLWVWLVFAEAPGTPALIGGALVLLAVVGYLTLPRLLRA</sequence>
<reference evidence="3" key="1">
    <citation type="submission" date="2023-07" db="EMBL/GenBank/DDBJ databases">
        <title>Sorghum-associated microbial communities from plants grown in Nebraska, USA.</title>
        <authorList>
            <person name="Schachtman D."/>
        </authorList>
    </citation>
    <scope>NUCLEOTIDE SEQUENCE</scope>
    <source>
        <strain evidence="3">1457</strain>
    </source>
</reference>
<dbReference type="SUPFAM" id="SSF103481">
    <property type="entry name" value="Multidrug resistance efflux transporter EmrE"/>
    <property type="match status" value="2"/>
</dbReference>
<comment type="caution">
    <text evidence="3">The sequence shown here is derived from an EMBL/GenBank/DDBJ whole genome shotgun (WGS) entry which is preliminary data.</text>
</comment>
<dbReference type="AlphaFoldDB" id="A0AAW8M1B0"/>
<dbReference type="PANTHER" id="PTHR22911">
    <property type="entry name" value="ACYL-MALONYL CONDENSING ENZYME-RELATED"/>
    <property type="match status" value="1"/>
</dbReference>
<dbReference type="InterPro" id="IPR037185">
    <property type="entry name" value="EmrE-like"/>
</dbReference>
<feature type="transmembrane region" description="Helical" evidence="1">
    <location>
        <begin position="166"/>
        <end position="185"/>
    </location>
</feature>
<accession>A0AAW8M1B0</accession>
<protein>
    <submittedName>
        <fullName evidence="3">Drug/metabolite transporter (DMT)-like permease</fullName>
    </submittedName>
</protein>
<feature type="domain" description="EamA" evidence="2">
    <location>
        <begin position="25"/>
        <end position="156"/>
    </location>
</feature>
<feature type="transmembrane region" description="Helical" evidence="1">
    <location>
        <begin position="23"/>
        <end position="43"/>
    </location>
</feature>
<dbReference type="InterPro" id="IPR000620">
    <property type="entry name" value="EamA_dom"/>
</dbReference>
<dbReference type="RefSeq" id="WP_111821119.1">
    <property type="nucleotide sequence ID" value="NZ_JAGIPM010000007.1"/>
</dbReference>
<proteinExistence type="predicted"/>
<feature type="domain" description="EamA" evidence="2">
    <location>
        <begin position="168"/>
        <end position="299"/>
    </location>
</feature>
<dbReference type="EMBL" id="JAVDSW010000006">
    <property type="protein sequence ID" value="MDR6704825.1"/>
    <property type="molecule type" value="Genomic_DNA"/>
</dbReference>
<evidence type="ECO:0000256" key="1">
    <source>
        <dbReference type="SAM" id="Phobius"/>
    </source>
</evidence>
<feature type="transmembrane region" description="Helical" evidence="1">
    <location>
        <begin position="283"/>
        <end position="302"/>
    </location>
</feature>
<feature type="transmembrane region" description="Helical" evidence="1">
    <location>
        <begin position="228"/>
        <end position="248"/>
    </location>
</feature>